<dbReference type="Pfam" id="PF07542">
    <property type="entry name" value="ATP12"/>
    <property type="match status" value="1"/>
</dbReference>
<evidence type="ECO:0000256" key="3">
    <source>
        <dbReference type="ARBA" id="ARBA00023186"/>
    </source>
</evidence>
<evidence type="ECO:0000256" key="1">
    <source>
        <dbReference type="ARBA" id="ARBA00008231"/>
    </source>
</evidence>
<proteinExistence type="inferred from homology"/>
<dbReference type="GO" id="GO:0043461">
    <property type="term" value="P:proton-transporting ATP synthase complex assembly"/>
    <property type="evidence" value="ECO:0007669"/>
    <property type="project" value="InterPro"/>
</dbReference>
<dbReference type="AlphaFoldDB" id="A0AAC9P7S3"/>
<dbReference type="PANTHER" id="PTHR21013">
    <property type="entry name" value="ATP SYNTHASE MITOCHONDRIAL F1 COMPLEX ASSEMBLY FACTOR 2/ATP12 PROTEIN, MITOCHONDRIAL PRECURSOR"/>
    <property type="match status" value="1"/>
</dbReference>
<evidence type="ECO:0000313" key="5">
    <source>
        <dbReference type="EMBL" id="APH53826.1"/>
    </source>
</evidence>
<evidence type="ECO:0000313" key="6">
    <source>
        <dbReference type="Proteomes" id="UP000182373"/>
    </source>
</evidence>
<dbReference type="Gene3D" id="3.30.2180.10">
    <property type="entry name" value="ATP12-like"/>
    <property type="match status" value="1"/>
</dbReference>
<sequence>MKRFWKEAAVVEEAAGLTVTLDGRPMRLPGGVSLRFANRALAEAIAVEWGQAGAPGEPFSFDMVPMTRLAGTAQERVAVDPAASVEALVSYGGSDLLCYRADGPEELTTRQERLWQPLLDWAEQRYGARLHVTTGIIHVSQPEASLMALRAALAALDPAALAALGIVVPALGSLVIGLALAEGRLDPAEALEIALLDDIYQEEKWGTDAEAAKRRAHLAADVETAIRFLRLSAGVAEQEGETAQ</sequence>
<keyword evidence="4" id="KW-0812">Transmembrane</keyword>
<evidence type="ECO:0000256" key="4">
    <source>
        <dbReference type="SAM" id="Phobius"/>
    </source>
</evidence>
<name>A0AAC9P7S3_9PROT</name>
<dbReference type="InterPro" id="IPR011419">
    <property type="entry name" value="ATP12_ATP_synth-F1-assembly"/>
</dbReference>
<dbReference type="EMBL" id="CP018191">
    <property type="protein sequence ID" value="APH53826.1"/>
    <property type="molecule type" value="Genomic_DNA"/>
</dbReference>
<keyword evidence="4" id="KW-0472">Membrane</keyword>
<dbReference type="RefSeq" id="WP_072572039.1">
    <property type="nucleotide sequence ID" value="NZ_CP018191.1"/>
</dbReference>
<dbReference type="PANTHER" id="PTHR21013:SF10">
    <property type="entry name" value="ATP SYNTHASE MITOCHONDRIAL F1 COMPLEX ASSEMBLY FACTOR 2"/>
    <property type="match status" value="1"/>
</dbReference>
<keyword evidence="3" id="KW-0143">Chaperone</keyword>
<comment type="similarity">
    <text evidence="1">Belongs to the ATP12 family.</text>
</comment>
<protein>
    <submittedName>
        <fullName evidence="5">Chaperone, ATP12 family protein</fullName>
    </submittedName>
</protein>
<keyword evidence="4" id="KW-1133">Transmembrane helix</keyword>
<keyword evidence="2" id="KW-0809">Transit peptide</keyword>
<dbReference type="InterPro" id="IPR023335">
    <property type="entry name" value="ATP12_ortho_dom_sf"/>
</dbReference>
<feature type="transmembrane region" description="Helical" evidence="4">
    <location>
        <begin position="159"/>
        <end position="181"/>
    </location>
</feature>
<dbReference type="Gene3D" id="1.10.3580.10">
    <property type="entry name" value="ATP12 ATPase"/>
    <property type="match status" value="1"/>
</dbReference>
<organism evidence="5 6">
    <name type="scientific">Granulibacter bethesdensis</name>
    <dbReference type="NCBI Taxonomy" id="364410"/>
    <lineage>
        <taxon>Bacteria</taxon>
        <taxon>Pseudomonadati</taxon>
        <taxon>Pseudomonadota</taxon>
        <taxon>Alphaproteobacteria</taxon>
        <taxon>Acetobacterales</taxon>
        <taxon>Acetobacteraceae</taxon>
        <taxon>Granulibacter</taxon>
    </lineage>
</organism>
<evidence type="ECO:0000256" key="2">
    <source>
        <dbReference type="ARBA" id="ARBA00022946"/>
    </source>
</evidence>
<dbReference type="SUPFAM" id="SSF160909">
    <property type="entry name" value="ATP12-like"/>
    <property type="match status" value="1"/>
</dbReference>
<dbReference type="InterPro" id="IPR042272">
    <property type="entry name" value="ATP12_ATP_synth-F1-assembly_N"/>
</dbReference>
<dbReference type="Proteomes" id="UP000182373">
    <property type="component" value="Chromosome"/>
</dbReference>
<accession>A0AAC9P7S3</accession>
<reference evidence="6" key="1">
    <citation type="submission" date="2016-11" db="EMBL/GenBank/DDBJ databases">
        <title>Comparative genomic and phenotypic analysis of Granulibacter bethesdensis clinical isolates from patients with chronic granulomatous disease.</title>
        <authorList>
            <person name="Zarember K.A."/>
            <person name="Porcella S.F."/>
            <person name="Chu J."/>
            <person name="Ding L."/>
            <person name="Dahlstrom E."/>
            <person name="Barbian K."/>
            <person name="Martens C."/>
            <person name="Sykora L."/>
            <person name="Kramer S."/>
            <person name="Pettinato A.M."/>
            <person name="Hong H."/>
            <person name="Wald G."/>
            <person name="Berg L.J."/>
            <person name="Rogge L.S."/>
            <person name="Greenberg D.E."/>
            <person name="Falcone E.L."/>
            <person name="Neves J.F."/>
            <person name="Simoes M.J."/>
            <person name="Casal M."/>
            <person name="Rodriguez-Lopez F.C."/>
            <person name="Zelazny A."/>
            <person name="Gallin J.I."/>
            <person name="Holland S.M."/>
        </authorList>
    </citation>
    <scope>NUCLEOTIDE SEQUENCE [LARGE SCALE GENOMIC DNA]</scope>
    <source>
        <strain evidence="6">NIH9.1</strain>
    </source>
</reference>
<gene>
    <name evidence="5" type="ORF">GbCGDNIH9_0584</name>
</gene>